<feature type="compositionally biased region" description="Acidic residues" evidence="1">
    <location>
        <begin position="181"/>
        <end position="195"/>
    </location>
</feature>
<feature type="compositionally biased region" description="Low complexity" evidence="1">
    <location>
        <begin position="196"/>
        <end position="215"/>
    </location>
</feature>
<keyword evidence="2" id="KW-0472">Membrane</keyword>
<evidence type="ECO:0000256" key="1">
    <source>
        <dbReference type="SAM" id="MobiDB-lite"/>
    </source>
</evidence>
<accession>A0A8T4GHA6</accession>
<feature type="region of interest" description="Disordered" evidence="1">
    <location>
        <begin position="161"/>
        <end position="223"/>
    </location>
</feature>
<keyword evidence="2" id="KW-0812">Transmembrane</keyword>
<comment type="caution">
    <text evidence="3">The sequence shown here is derived from an EMBL/GenBank/DDBJ whole genome shotgun (WGS) entry which is preliminary data.</text>
</comment>
<dbReference type="AlphaFoldDB" id="A0A8T4GHA6"/>
<gene>
    <name evidence="3" type="ORF">J2751_002651</name>
</gene>
<dbReference type="EMBL" id="JAGGKQ010000025">
    <property type="protein sequence ID" value="MBP1923606.1"/>
    <property type="molecule type" value="Genomic_DNA"/>
</dbReference>
<keyword evidence="4" id="KW-1185">Reference proteome</keyword>
<keyword evidence="2" id="KW-1133">Transmembrane helix</keyword>
<reference evidence="3" key="1">
    <citation type="submission" date="2021-03" db="EMBL/GenBank/DDBJ databases">
        <title>Genomic Encyclopedia of Type Strains, Phase IV (KMG-IV): sequencing the most valuable type-strain genomes for metagenomic binning, comparative biology and taxonomic classification.</title>
        <authorList>
            <person name="Goeker M."/>
        </authorList>
    </citation>
    <scope>NUCLEOTIDE SEQUENCE</scope>
    <source>
        <strain evidence="3">DSM 23564</strain>
    </source>
</reference>
<sequence>MSTPQTADGDAAESPSDMTLRARFDRVDREIARQMDRLGIPTLRVALGIVFIWFGGLKVIGGSPAAELVASTVYVVPAELFVPILGVWEVLIGLCLLYRPLIRVGILLLFLQMPGTFLPIVLLPEQVFFTFPHELTVEGQYIIKNLVIIGAALVVGGTVRGGNEDAPDETEPTVSERDSGDAADDTDPDDTDPDAANDTGSAATEAPAEPESPTGYGPDSGKP</sequence>
<evidence type="ECO:0000256" key="2">
    <source>
        <dbReference type="SAM" id="Phobius"/>
    </source>
</evidence>
<feature type="transmembrane region" description="Helical" evidence="2">
    <location>
        <begin position="104"/>
        <end position="122"/>
    </location>
</feature>
<feature type="transmembrane region" description="Helical" evidence="2">
    <location>
        <begin position="80"/>
        <end position="97"/>
    </location>
</feature>
<dbReference type="Proteomes" id="UP000823588">
    <property type="component" value="Unassembled WGS sequence"/>
</dbReference>
<name>A0A8T4GHA6_9EURY</name>
<evidence type="ECO:0000313" key="4">
    <source>
        <dbReference type="Proteomes" id="UP000823588"/>
    </source>
</evidence>
<evidence type="ECO:0000313" key="3">
    <source>
        <dbReference type="EMBL" id="MBP1923606.1"/>
    </source>
</evidence>
<protein>
    <submittedName>
        <fullName evidence="3">Putative membrane protein YkgB</fullName>
    </submittedName>
</protein>
<organism evidence="3 4">
    <name type="scientific">Halorubrum alkaliphilum</name>
    <dbReference type="NCBI Taxonomy" id="261290"/>
    <lineage>
        <taxon>Archaea</taxon>
        <taxon>Methanobacteriati</taxon>
        <taxon>Methanobacteriota</taxon>
        <taxon>Stenosarchaea group</taxon>
        <taxon>Halobacteria</taxon>
        <taxon>Halobacteriales</taxon>
        <taxon>Haloferacaceae</taxon>
        <taxon>Halorubrum</taxon>
    </lineage>
</organism>
<feature type="transmembrane region" description="Helical" evidence="2">
    <location>
        <begin position="38"/>
        <end position="60"/>
    </location>
</feature>
<proteinExistence type="predicted"/>